<dbReference type="SUPFAM" id="SSF88659">
    <property type="entry name" value="Sigma3 and sigma4 domains of RNA polymerase sigma factors"/>
    <property type="match status" value="1"/>
</dbReference>
<proteinExistence type="inferred from homology"/>
<keyword evidence="3" id="KW-0731">Sigma factor</keyword>
<sequence length="190" mass="20909">MACRGVTPTDSSLLRSAGHDPAAFRALYERYAEALHGFFVRRTGEPDAALDLTAETFAQAWTHRHRFDDVHDGSCGPWLFGIARNLLLRAVRDRRLAMEASERMRLSLARSGATPGPEWVDGLEVDLLEALAGLPEGQRRAVELRVLDDQPYERVAAELGVSPGAARVRVSRGISQLRTSLDPHLGKDPS</sequence>
<dbReference type="CDD" id="cd06171">
    <property type="entry name" value="Sigma70_r4"/>
    <property type="match status" value="1"/>
</dbReference>
<dbReference type="InterPro" id="IPR036388">
    <property type="entry name" value="WH-like_DNA-bd_sf"/>
</dbReference>
<keyword evidence="4" id="KW-0804">Transcription</keyword>
<dbReference type="Pfam" id="PF04542">
    <property type="entry name" value="Sigma70_r2"/>
    <property type="match status" value="1"/>
</dbReference>
<dbReference type="PANTHER" id="PTHR43133:SF62">
    <property type="entry name" value="RNA POLYMERASE SIGMA FACTOR SIGZ"/>
    <property type="match status" value="1"/>
</dbReference>
<dbReference type="SUPFAM" id="SSF88946">
    <property type="entry name" value="Sigma2 domain of RNA polymerase sigma factors"/>
    <property type="match status" value="1"/>
</dbReference>
<dbReference type="Gene3D" id="1.10.10.10">
    <property type="entry name" value="Winged helix-like DNA-binding domain superfamily/Winged helix DNA-binding domain"/>
    <property type="match status" value="1"/>
</dbReference>
<dbReference type="InParanoid" id="A0A420XKQ9"/>
<name>A0A420XKQ9_9ACTN</name>
<dbReference type="AlphaFoldDB" id="A0A420XKQ9"/>
<evidence type="ECO:0000256" key="2">
    <source>
        <dbReference type="ARBA" id="ARBA00023015"/>
    </source>
</evidence>
<organism evidence="7 8">
    <name type="scientific">Motilibacter peucedani</name>
    <dbReference type="NCBI Taxonomy" id="598650"/>
    <lineage>
        <taxon>Bacteria</taxon>
        <taxon>Bacillati</taxon>
        <taxon>Actinomycetota</taxon>
        <taxon>Actinomycetes</taxon>
        <taxon>Motilibacterales</taxon>
        <taxon>Motilibacteraceae</taxon>
        <taxon>Motilibacter</taxon>
    </lineage>
</organism>
<dbReference type="InterPro" id="IPR014284">
    <property type="entry name" value="RNA_pol_sigma-70_dom"/>
</dbReference>
<evidence type="ECO:0000259" key="6">
    <source>
        <dbReference type="Pfam" id="PF08281"/>
    </source>
</evidence>
<gene>
    <name evidence="7" type="ORF">CLV35_3729</name>
</gene>
<feature type="domain" description="RNA polymerase sigma factor 70 region 4 type 2" evidence="6">
    <location>
        <begin position="126"/>
        <end position="177"/>
    </location>
</feature>
<comment type="similarity">
    <text evidence="1">Belongs to the sigma-70 factor family. ECF subfamily.</text>
</comment>
<evidence type="ECO:0000256" key="4">
    <source>
        <dbReference type="ARBA" id="ARBA00023163"/>
    </source>
</evidence>
<dbReference type="Gene3D" id="1.10.1740.10">
    <property type="match status" value="1"/>
</dbReference>
<dbReference type="GO" id="GO:0003677">
    <property type="term" value="F:DNA binding"/>
    <property type="evidence" value="ECO:0007669"/>
    <property type="project" value="InterPro"/>
</dbReference>
<accession>A0A420XKQ9</accession>
<dbReference type="GO" id="GO:0006352">
    <property type="term" value="P:DNA-templated transcription initiation"/>
    <property type="evidence" value="ECO:0007669"/>
    <property type="project" value="InterPro"/>
</dbReference>
<dbReference type="InterPro" id="IPR007627">
    <property type="entry name" value="RNA_pol_sigma70_r2"/>
</dbReference>
<comment type="caution">
    <text evidence="7">The sequence shown here is derived from an EMBL/GenBank/DDBJ whole genome shotgun (WGS) entry which is preliminary data.</text>
</comment>
<keyword evidence="2" id="KW-0805">Transcription regulation</keyword>
<evidence type="ECO:0000256" key="1">
    <source>
        <dbReference type="ARBA" id="ARBA00010641"/>
    </source>
</evidence>
<evidence type="ECO:0000313" key="8">
    <source>
        <dbReference type="Proteomes" id="UP000281955"/>
    </source>
</evidence>
<dbReference type="GO" id="GO:0016987">
    <property type="term" value="F:sigma factor activity"/>
    <property type="evidence" value="ECO:0007669"/>
    <property type="project" value="UniProtKB-KW"/>
</dbReference>
<dbReference type="Proteomes" id="UP000281955">
    <property type="component" value="Unassembled WGS sequence"/>
</dbReference>
<evidence type="ECO:0000256" key="3">
    <source>
        <dbReference type="ARBA" id="ARBA00023082"/>
    </source>
</evidence>
<feature type="domain" description="RNA polymerase sigma-70 region 2" evidence="5">
    <location>
        <begin position="27"/>
        <end position="95"/>
    </location>
</feature>
<protein>
    <submittedName>
        <fullName evidence="7">RNA polymerase sigma-70 factor (ECF subfamily)</fullName>
    </submittedName>
</protein>
<dbReference type="InterPro" id="IPR013324">
    <property type="entry name" value="RNA_pol_sigma_r3/r4-like"/>
</dbReference>
<keyword evidence="8" id="KW-1185">Reference proteome</keyword>
<evidence type="ECO:0000259" key="5">
    <source>
        <dbReference type="Pfam" id="PF04542"/>
    </source>
</evidence>
<dbReference type="PANTHER" id="PTHR43133">
    <property type="entry name" value="RNA POLYMERASE ECF-TYPE SIGMA FACTO"/>
    <property type="match status" value="1"/>
</dbReference>
<dbReference type="InterPro" id="IPR013249">
    <property type="entry name" value="RNA_pol_sigma70_r4_t2"/>
</dbReference>
<dbReference type="Pfam" id="PF08281">
    <property type="entry name" value="Sigma70_r4_2"/>
    <property type="match status" value="1"/>
</dbReference>
<dbReference type="EMBL" id="RBWV01000016">
    <property type="protein sequence ID" value="RKS68600.1"/>
    <property type="molecule type" value="Genomic_DNA"/>
</dbReference>
<dbReference type="InterPro" id="IPR013325">
    <property type="entry name" value="RNA_pol_sigma_r2"/>
</dbReference>
<dbReference type="InterPro" id="IPR039425">
    <property type="entry name" value="RNA_pol_sigma-70-like"/>
</dbReference>
<dbReference type="NCBIfam" id="TIGR02937">
    <property type="entry name" value="sigma70-ECF"/>
    <property type="match status" value="1"/>
</dbReference>
<reference evidence="7 8" key="1">
    <citation type="submission" date="2018-10" db="EMBL/GenBank/DDBJ databases">
        <title>Genomic Encyclopedia of Archaeal and Bacterial Type Strains, Phase II (KMG-II): from individual species to whole genera.</title>
        <authorList>
            <person name="Goeker M."/>
        </authorList>
    </citation>
    <scope>NUCLEOTIDE SEQUENCE [LARGE SCALE GENOMIC DNA]</scope>
    <source>
        <strain evidence="7 8">RP-AC37</strain>
    </source>
</reference>
<evidence type="ECO:0000313" key="7">
    <source>
        <dbReference type="EMBL" id="RKS68600.1"/>
    </source>
</evidence>